<evidence type="ECO:0000256" key="4">
    <source>
        <dbReference type="ARBA" id="ARBA00022801"/>
    </source>
</evidence>
<name>A0A543ADM9_9ACTN</name>
<sequence length="276" mass="29336">MALAGEYAEGVRTPAEARDAATVLLLRPGAGSGPEVYLLRRQLTMGFAAGMAVFPGGGVDARDAELPDSRWAGPPAVEWAARLGVDESRARALVAAAVRETFEESGVLLAGPSDGVVVDDVSGADWEADRVALESRELSLTELLTRRGLVLRTDLLAPWAAWTTPVFEPKRYATWFFVARLPEGQVTRDVSSESSSVLWLGAAEAVRQVEAGELAMMPPTYLNCLEVASLGGEDDVLADAAGRTLTMFTPQVTAADGGHTLSMMPRHASLVEGRRS</sequence>
<keyword evidence="5" id="KW-0460">Magnesium</keyword>
<keyword evidence="4" id="KW-0378">Hydrolase</keyword>
<dbReference type="PANTHER" id="PTHR12318">
    <property type="entry name" value="TESTOSTERONE-REGULATED PROTEIN RP2"/>
    <property type="match status" value="1"/>
</dbReference>
<reference evidence="8 9" key="1">
    <citation type="submission" date="2019-06" db="EMBL/GenBank/DDBJ databases">
        <title>Sequencing the genomes of 1000 actinobacteria strains.</title>
        <authorList>
            <person name="Klenk H.-P."/>
        </authorList>
    </citation>
    <scope>NUCLEOTIDE SEQUENCE [LARGE SCALE GENOMIC DNA]</scope>
    <source>
        <strain evidence="8 9">DSM 25218</strain>
    </source>
</reference>
<keyword evidence="6" id="KW-0464">Manganese</keyword>
<comment type="cofactor">
    <cofactor evidence="1">
        <name>Mn(2+)</name>
        <dbReference type="ChEBI" id="CHEBI:29035"/>
    </cofactor>
</comment>
<dbReference type="Gene3D" id="3.90.79.10">
    <property type="entry name" value="Nucleoside Triphosphate Pyrophosphohydrolase"/>
    <property type="match status" value="1"/>
</dbReference>
<keyword evidence="3" id="KW-0479">Metal-binding</keyword>
<comment type="caution">
    <text evidence="8">The sequence shown here is derived from an EMBL/GenBank/DDBJ whole genome shotgun (WGS) entry which is preliminary data.</text>
</comment>
<dbReference type="CDD" id="cd18870">
    <property type="entry name" value="NUDIX_AcylCoAdiphos_Nudt19"/>
    <property type="match status" value="1"/>
</dbReference>
<dbReference type="InterPro" id="IPR015797">
    <property type="entry name" value="NUDIX_hydrolase-like_dom_sf"/>
</dbReference>
<dbReference type="EMBL" id="VFOV01000001">
    <property type="protein sequence ID" value="TQL70695.1"/>
    <property type="molecule type" value="Genomic_DNA"/>
</dbReference>
<dbReference type="PANTHER" id="PTHR12318:SF0">
    <property type="entry name" value="ACYL-COENZYME A DIPHOSPHATASE NUDT19"/>
    <property type="match status" value="1"/>
</dbReference>
<evidence type="ECO:0000256" key="1">
    <source>
        <dbReference type="ARBA" id="ARBA00001936"/>
    </source>
</evidence>
<evidence type="ECO:0000259" key="7">
    <source>
        <dbReference type="PROSITE" id="PS51462"/>
    </source>
</evidence>
<comment type="cofactor">
    <cofactor evidence="2">
        <name>Mg(2+)</name>
        <dbReference type="ChEBI" id="CHEBI:18420"/>
    </cofactor>
</comment>
<evidence type="ECO:0000313" key="9">
    <source>
        <dbReference type="Proteomes" id="UP000320209"/>
    </source>
</evidence>
<accession>A0A543ADM9</accession>
<dbReference type="GO" id="GO:0046872">
    <property type="term" value="F:metal ion binding"/>
    <property type="evidence" value="ECO:0007669"/>
    <property type="project" value="UniProtKB-KW"/>
</dbReference>
<keyword evidence="9" id="KW-1185">Reference proteome</keyword>
<evidence type="ECO:0000256" key="2">
    <source>
        <dbReference type="ARBA" id="ARBA00001946"/>
    </source>
</evidence>
<dbReference type="GO" id="GO:0016818">
    <property type="term" value="F:hydrolase activity, acting on acid anhydrides, in phosphorus-containing anhydrides"/>
    <property type="evidence" value="ECO:0007669"/>
    <property type="project" value="InterPro"/>
</dbReference>
<dbReference type="Proteomes" id="UP000320209">
    <property type="component" value="Unassembled WGS sequence"/>
</dbReference>
<evidence type="ECO:0000256" key="5">
    <source>
        <dbReference type="ARBA" id="ARBA00022842"/>
    </source>
</evidence>
<dbReference type="InterPro" id="IPR000086">
    <property type="entry name" value="NUDIX_hydrolase_dom"/>
</dbReference>
<protein>
    <recommendedName>
        <fullName evidence="7">Nudix hydrolase domain-containing protein</fullName>
    </recommendedName>
</protein>
<gene>
    <name evidence="8" type="ORF">FB381_4634</name>
</gene>
<proteinExistence type="predicted"/>
<dbReference type="PROSITE" id="PS51462">
    <property type="entry name" value="NUDIX"/>
    <property type="match status" value="1"/>
</dbReference>
<dbReference type="SUPFAM" id="SSF55811">
    <property type="entry name" value="Nudix"/>
    <property type="match status" value="1"/>
</dbReference>
<dbReference type="InterPro" id="IPR039121">
    <property type="entry name" value="NUDT19"/>
</dbReference>
<dbReference type="AlphaFoldDB" id="A0A543ADM9"/>
<evidence type="ECO:0000313" key="8">
    <source>
        <dbReference type="EMBL" id="TQL70695.1"/>
    </source>
</evidence>
<organism evidence="8 9">
    <name type="scientific">Nocardioides albertanoniae</name>
    <dbReference type="NCBI Taxonomy" id="1175486"/>
    <lineage>
        <taxon>Bacteria</taxon>
        <taxon>Bacillati</taxon>
        <taxon>Actinomycetota</taxon>
        <taxon>Actinomycetes</taxon>
        <taxon>Propionibacteriales</taxon>
        <taxon>Nocardioidaceae</taxon>
        <taxon>Nocardioides</taxon>
    </lineage>
</organism>
<feature type="domain" description="Nudix hydrolase" evidence="7">
    <location>
        <begin position="16"/>
        <end position="222"/>
    </location>
</feature>
<evidence type="ECO:0000256" key="3">
    <source>
        <dbReference type="ARBA" id="ARBA00022723"/>
    </source>
</evidence>
<evidence type="ECO:0000256" key="6">
    <source>
        <dbReference type="ARBA" id="ARBA00023211"/>
    </source>
</evidence>